<comment type="subcellular location">
    <subcellularLocation>
        <location evidence="2">Membrane</location>
        <topology evidence="2">Multi-pass membrane protein</topology>
    </subcellularLocation>
</comment>
<keyword evidence="17" id="KW-1185">Reference proteome</keyword>
<feature type="domain" description="HAMP" evidence="15">
    <location>
        <begin position="163"/>
        <end position="215"/>
    </location>
</feature>
<dbReference type="PROSITE" id="PS50885">
    <property type="entry name" value="HAMP"/>
    <property type="match status" value="1"/>
</dbReference>
<dbReference type="eggNOG" id="COG2205">
    <property type="taxonomic scope" value="Bacteria"/>
</dbReference>
<evidence type="ECO:0000259" key="14">
    <source>
        <dbReference type="PROSITE" id="PS50109"/>
    </source>
</evidence>
<reference evidence="16" key="1">
    <citation type="submission" date="2014-02" db="EMBL/GenBank/DDBJ databases">
        <title>Expanding our view of genomic diversity in Candidatus Accumulibacter clades.</title>
        <authorList>
            <person name="Skennerton C.T."/>
            <person name="Barr J.J."/>
            <person name="Slater F.R."/>
            <person name="Bond P.L."/>
            <person name="Tyson G.W."/>
        </authorList>
    </citation>
    <scope>NUCLEOTIDE SEQUENCE [LARGE SCALE GENOMIC DNA]</scope>
</reference>
<evidence type="ECO:0000256" key="3">
    <source>
        <dbReference type="ARBA" id="ARBA00012438"/>
    </source>
</evidence>
<dbReference type="GO" id="GO:0000155">
    <property type="term" value="F:phosphorelay sensor kinase activity"/>
    <property type="evidence" value="ECO:0007669"/>
    <property type="project" value="InterPro"/>
</dbReference>
<keyword evidence="5 16" id="KW-0808">Transferase</keyword>
<dbReference type="AlphaFoldDB" id="A0A011RHU6"/>
<dbReference type="SUPFAM" id="SSF47384">
    <property type="entry name" value="Homodimeric domain of signal transducing histidine kinase"/>
    <property type="match status" value="1"/>
</dbReference>
<dbReference type="EC" id="2.7.13.3" evidence="3"/>
<name>A0A011RHU6_ACCRE</name>
<evidence type="ECO:0000256" key="13">
    <source>
        <dbReference type="SAM" id="Phobius"/>
    </source>
</evidence>
<evidence type="ECO:0000256" key="7">
    <source>
        <dbReference type="ARBA" id="ARBA00022741"/>
    </source>
</evidence>
<evidence type="ECO:0000256" key="10">
    <source>
        <dbReference type="ARBA" id="ARBA00022989"/>
    </source>
</evidence>
<dbReference type="InterPro" id="IPR004358">
    <property type="entry name" value="Sig_transdc_His_kin-like_C"/>
</dbReference>
<evidence type="ECO:0000259" key="15">
    <source>
        <dbReference type="PROSITE" id="PS50885"/>
    </source>
</evidence>
<dbReference type="GO" id="GO:0005524">
    <property type="term" value="F:ATP binding"/>
    <property type="evidence" value="ECO:0007669"/>
    <property type="project" value="UniProtKB-KW"/>
</dbReference>
<keyword evidence="11" id="KW-0902">Two-component regulatory system</keyword>
<feature type="transmembrane region" description="Helical" evidence="13">
    <location>
        <begin position="139"/>
        <end position="162"/>
    </location>
</feature>
<dbReference type="EMBL" id="JEMY01000004">
    <property type="protein sequence ID" value="EXI90774.1"/>
    <property type="molecule type" value="Genomic_DNA"/>
</dbReference>
<evidence type="ECO:0000256" key="4">
    <source>
        <dbReference type="ARBA" id="ARBA00022553"/>
    </source>
</evidence>
<dbReference type="Pfam" id="PF02518">
    <property type="entry name" value="HATPase_c"/>
    <property type="match status" value="1"/>
</dbReference>
<evidence type="ECO:0000313" key="17">
    <source>
        <dbReference type="Proteomes" id="UP000022141"/>
    </source>
</evidence>
<dbReference type="InterPro" id="IPR003660">
    <property type="entry name" value="HAMP_dom"/>
</dbReference>
<evidence type="ECO:0000256" key="8">
    <source>
        <dbReference type="ARBA" id="ARBA00022777"/>
    </source>
</evidence>
<dbReference type="SMART" id="SM00387">
    <property type="entry name" value="HATPase_c"/>
    <property type="match status" value="1"/>
</dbReference>
<dbReference type="PANTHER" id="PTHR45436:SF14">
    <property type="entry name" value="SENSOR PROTEIN QSEC"/>
    <property type="match status" value="1"/>
</dbReference>
<evidence type="ECO:0000256" key="11">
    <source>
        <dbReference type="ARBA" id="ARBA00023012"/>
    </source>
</evidence>
<keyword evidence="8" id="KW-0418">Kinase</keyword>
<dbReference type="Proteomes" id="UP000022141">
    <property type="component" value="Unassembled WGS sequence"/>
</dbReference>
<evidence type="ECO:0000256" key="12">
    <source>
        <dbReference type="ARBA" id="ARBA00023136"/>
    </source>
</evidence>
<dbReference type="GO" id="GO:0005886">
    <property type="term" value="C:plasma membrane"/>
    <property type="evidence" value="ECO:0007669"/>
    <property type="project" value="TreeGrafter"/>
</dbReference>
<dbReference type="InterPro" id="IPR050428">
    <property type="entry name" value="TCS_sensor_his_kinase"/>
</dbReference>
<keyword evidence="12 13" id="KW-0472">Membrane</keyword>
<dbReference type="PRINTS" id="PR00344">
    <property type="entry name" value="BCTRLSENSOR"/>
</dbReference>
<proteinExistence type="predicted"/>
<dbReference type="PROSITE" id="PS50109">
    <property type="entry name" value="HIS_KIN"/>
    <property type="match status" value="1"/>
</dbReference>
<accession>A0A011RHU6</accession>
<dbReference type="CDD" id="cd00082">
    <property type="entry name" value="HisKA"/>
    <property type="match status" value="1"/>
</dbReference>
<organism evidence="16 17">
    <name type="scientific">Accumulibacter regalis</name>
    <dbReference type="NCBI Taxonomy" id="522306"/>
    <lineage>
        <taxon>Bacteria</taxon>
        <taxon>Pseudomonadati</taxon>
        <taxon>Pseudomonadota</taxon>
        <taxon>Betaproteobacteria</taxon>
        <taxon>Candidatus Accumulibacter</taxon>
    </lineage>
</organism>
<evidence type="ECO:0000256" key="2">
    <source>
        <dbReference type="ARBA" id="ARBA00004141"/>
    </source>
</evidence>
<dbReference type="InterPro" id="IPR003661">
    <property type="entry name" value="HisK_dim/P_dom"/>
</dbReference>
<evidence type="ECO:0000256" key="5">
    <source>
        <dbReference type="ARBA" id="ARBA00022679"/>
    </source>
</evidence>
<evidence type="ECO:0000256" key="9">
    <source>
        <dbReference type="ARBA" id="ARBA00022840"/>
    </source>
</evidence>
<comment type="caution">
    <text evidence="16">The sequence shown here is derived from an EMBL/GenBank/DDBJ whole genome shotgun (WGS) entry which is preliminary data.</text>
</comment>
<keyword evidence="7" id="KW-0547">Nucleotide-binding</keyword>
<dbReference type="InterPro" id="IPR005467">
    <property type="entry name" value="His_kinase_dom"/>
</dbReference>
<dbReference type="InterPro" id="IPR036097">
    <property type="entry name" value="HisK_dim/P_sf"/>
</dbReference>
<dbReference type="PANTHER" id="PTHR45436">
    <property type="entry name" value="SENSOR HISTIDINE KINASE YKOH"/>
    <property type="match status" value="1"/>
</dbReference>
<dbReference type="InterPro" id="IPR036890">
    <property type="entry name" value="HATPase_C_sf"/>
</dbReference>
<dbReference type="SUPFAM" id="SSF55874">
    <property type="entry name" value="ATPase domain of HSP90 chaperone/DNA topoisomerase II/histidine kinase"/>
    <property type="match status" value="1"/>
</dbReference>
<dbReference type="SMART" id="SM00388">
    <property type="entry name" value="HisKA"/>
    <property type="match status" value="1"/>
</dbReference>
<dbReference type="CDD" id="cd00075">
    <property type="entry name" value="HATPase"/>
    <property type="match status" value="1"/>
</dbReference>
<keyword evidence="6 13" id="KW-0812">Transmembrane</keyword>
<dbReference type="Gene3D" id="3.30.565.10">
    <property type="entry name" value="Histidine kinase-like ATPase, C-terminal domain"/>
    <property type="match status" value="1"/>
</dbReference>
<keyword evidence="10 13" id="KW-1133">Transmembrane helix</keyword>
<evidence type="ECO:0000256" key="6">
    <source>
        <dbReference type="ARBA" id="ARBA00022692"/>
    </source>
</evidence>
<evidence type="ECO:0000256" key="1">
    <source>
        <dbReference type="ARBA" id="ARBA00000085"/>
    </source>
</evidence>
<comment type="catalytic activity">
    <reaction evidence="1">
        <text>ATP + protein L-histidine = ADP + protein N-phospho-L-histidine.</text>
        <dbReference type="EC" id="2.7.13.3"/>
    </reaction>
</comment>
<dbReference type="InterPro" id="IPR003594">
    <property type="entry name" value="HATPase_dom"/>
</dbReference>
<dbReference type="Gene3D" id="1.10.287.130">
    <property type="match status" value="1"/>
</dbReference>
<keyword evidence="4" id="KW-0597">Phosphoprotein</keyword>
<dbReference type="Pfam" id="PF00512">
    <property type="entry name" value="HisKA"/>
    <property type="match status" value="1"/>
</dbReference>
<sequence length="449" mass="48498">MTSIRRQLLLALLSVITLTTLLGALATYRTARDEANAMFDYQLRQLALSFRDQVFQGGRPHDFTIDGDAQDFSIQVWRPDGTRLYLSHPRNELPDRTPLGFATIDTGHGRWRVFGMQQHGQTIQVAQPMHSRDELALAAALRTVAPFLLMLPVLGVLIWVVVGRGLRPLDAVARAVSTRTAVALDPLPENRVPSEVVPLVRALNELLDRLQHALQAQREFTADAAHELRTPLAALSLQVQLAERAPDAAARAEAFGELKGGLQRATHSVQQLLTLARQEPGSGERATSAVHLGDLVATVIAAQLALAEAKGIDLGAAPGTDNDVIRGDQEALRILITNLVGNAIRYTPAGGRVDVTVGDDDGVFIEVSDSGPGIPAADRQRVFDRFYRRAQSEEAGSGLGLAIVKTIAERHQATVHLGEARLGGLCARVQFDRSASATNSSTTPTRTSF</sequence>
<dbReference type="PATRIC" id="fig|1454004.3.peg.656"/>
<feature type="domain" description="Histidine kinase" evidence="14">
    <location>
        <begin position="223"/>
        <end position="435"/>
    </location>
</feature>
<evidence type="ECO:0000313" key="16">
    <source>
        <dbReference type="EMBL" id="EXI90774.1"/>
    </source>
</evidence>
<dbReference type="STRING" id="1454004.AW11_00632"/>
<protein>
    <recommendedName>
        <fullName evidence="3">histidine kinase</fullName>
        <ecNumber evidence="3">2.7.13.3</ecNumber>
    </recommendedName>
</protein>
<gene>
    <name evidence="16" type="primary">qseC_1</name>
    <name evidence="16" type="ORF">AW11_00632</name>
</gene>
<keyword evidence="9" id="KW-0067">ATP-binding</keyword>